<sequence>MKANRKMRVATASASVLVAALSMSTMQSTCMLASAFMGIDRSSSSRTQVEMFQLFSNADDSDEKKKAPSIQTVTDANMDTLLHPPSSPDRPVLVDAFAPFCGPCKLLDKVLRKAQPNYLNKVDFCRWNVSDMENTAELKKLFLESGYTLTKLPSLIVFRAGKPVAVRPGFANEFQLDDWLEKTLPDVLERTFDENGVKMIPMFPEVAMAQINREVMVEERKISRGSKEVEQEITITDTVVAVQHATDGVFEAGDCITPQECIERLENELWKHRTVVPAINGILLPARFSRVSDSQELRVTP</sequence>
<reference evidence="3 4" key="1">
    <citation type="submission" date="2024-10" db="EMBL/GenBank/DDBJ databases">
        <title>Updated reference genomes for cyclostephanoid diatoms.</title>
        <authorList>
            <person name="Roberts W.R."/>
            <person name="Alverson A.J."/>
        </authorList>
    </citation>
    <scope>NUCLEOTIDE SEQUENCE [LARGE SCALE GENOMIC DNA]</scope>
    <source>
        <strain evidence="3 4">AJA232-27</strain>
    </source>
</reference>
<dbReference type="InterPro" id="IPR013766">
    <property type="entry name" value="Thioredoxin_domain"/>
</dbReference>
<dbReference type="SUPFAM" id="SSF52833">
    <property type="entry name" value="Thioredoxin-like"/>
    <property type="match status" value="1"/>
</dbReference>
<dbReference type="PANTHER" id="PTHR45663:SF11">
    <property type="entry name" value="GEO12009P1"/>
    <property type="match status" value="1"/>
</dbReference>
<dbReference type="CDD" id="cd02947">
    <property type="entry name" value="TRX_family"/>
    <property type="match status" value="1"/>
</dbReference>
<dbReference type="PROSITE" id="PS51352">
    <property type="entry name" value="THIOREDOXIN_2"/>
    <property type="match status" value="1"/>
</dbReference>
<dbReference type="InterPro" id="IPR036249">
    <property type="entry name" value="Thioredoxin-like_sf"/>
</dbReference>
<name>A0ABD3M6K9_9STRA</name>
<dbReference type="Proteomes" id="UP001530293">
    <property type="component" value="Unassembled WGS sequence"/>
</dbReference>
<dbReference type="Gene3D" id="3.40.30.10">
    <property type="entry name" value="Glutaredoxin"/>
    <property type="match status" value="1"/>
</dbReference>
<organism evidence="3 4">
    <name type="scientific">Discostella pseudostelligera</name>
    <dbReference type="NCBI Taxonomy" id="259834"/>
    <lineage>
        <taxon>Eukaryota</taxon>
        <taxon>Sar</taxon>
        <taxon>Stramenopiles</taxon>
        <taxon>Ochrophyta</taxon>
        <taxon>Bacillariophyta</taxon>
        <taxon>Coscinodiscophyceae</taxon>
        <taxon>Thalassiosirophycidae</taxon>
        <taxon>Stephanodiscales</taxon>
        <taxon>Stephanodiscaceae</taxon>
        <taxon>Discostella</taxon>
    </lineage>
</organism>
<dbReference type="PANTHER" id="PTHR45663">
    <property type="entry name" value="GEO12009P1"/>
    <property type="match status" value="1"/>
</dbReference>
<feature type="domain" description="Thioredoxin" evidence="2">
    <location>
        <begin position="61"/>
        <end position="185"/>
    </location>
</feature>
<evidence type="ECO:0000313" key="4">
    <source>
        <dbReference type="Proteomes" id="UP001530293"/>
    </source>
</evidence>
<keyword evidence="1" id="KW-0732">Signal</keyword>
<gene>
    <name evidence="3" type="ORF">ACHAWU_009832</name>
</gene>
<evidence type="ECO:0000259" key="2">
    <source>
        <dbReference type="PROSITE" id="PS51352"/>
    </source>
</evidence>
<feature type="signal peptide" evidence="1">
    <location>
        <begin position="1"/>
        <end position="22"/>
    </location>
</feature>
<feature type="chain" id="PRO_5044878493" description="Thioredoxin domain-containing protein" evidence="1">
    <location>
        <begin position="23"/>
        <end position="301"/>
    </location>
</feature>
<comment type="caution">
    <text evidence="3">The sequence shown here is derived from an EMBL/GenBank/DDBJ whole genome shotgun (WGS) entry which is preliminary data.</text>
</comment>
<evidence type="ECO:0000313" key="3">
    <source>
        <dbReference type="EMBL" id="KAL3759685.1"/>
    </source>
</evidence>
<keyword evidence="4" id="KW-1185">Reference proteome</keyword>
<dbReference type="AlphaFoldDB" id="A0ABD3M6K9"/>
<protein>
    <recommendedName>
        <fullName evidence="2">Thioredoxin domain-containing protein</fullName>
    </recommendedName>
</protein>
<dbReference type="EMBL" id="JALLBG020000199">
    <property type="protein sequence ID" value="KAL3759685.1"/>
    <property type="molecule type" value="Genomic_DNA"/>
</dbReference>
<accession>A0ABD3M6K9</accession>
<dbReference type="Pfam" id="PF00085">
    <property type="entry name" value="Thioredoxin"/>
    <property type="match status" value="1"/>
</dbReference>
<evidence type="ECO:0000256" key="1">
    <source>
        <dbReference type="SAM" id="SignalP"/>
    </source>
</evidence>
<proteinExistence type="predicted"/>